<dbReference type="EMBL" id="JACATZ010000003">
    <property type="protein sequence ID" value="NWJ48321.1"/>
    <property type="molecule type" value="Genomic_DNA"/>
</dbReference>
<dbReference type="Proteomes" id="UP000521676">
    <property type="component" value="Unassembled WGS sequence"/>
</dbReference>
<gene>
    <name evidence="2" type="ORF">HXX08_20895</name>
    <name evidence="3" type="ORF">OZ401_003862</name>
</gene>
<protein>
    <submittedName>
        <fullName evidence="2">DUF429 domain-containing protein</fullName>
    </submittedName>
</protein>
<keyword evidence="1" id="KW-0472">Membrane</keyword>
<evidence type="ECO:0000313" key="5">
    <source>
        <dbReference type="Proteomes" id="UP001431572"/>
    </source>
</evidence>
<organism evidence="2 4">
    <name type="scientific">Candidatus Chlorohelix allophototropha</name>
    <dbReference type="NCBI Taxonomy" id="3003348"/>
    <lineage>
        <taxon>Bacteria</taxon>
        <taxon>Bacillati</taxon>
        <taxon>Chloroflexota</taxon>
        <taxon>Chloroflexia</taxon>
        <taxon>Candidatus Chloroheliales</taxon>
        <taxon>Candidatus Chloroheliaceae</taxon>
        <taxon>Candidatus Chlorohelix</taxon>
    </lineage>
</organism>
<reference evidence="2 4" key="1">
    <citation type="submission" date="2020-06" db="EMBL/GenBank/DDBJ databases">
        <title>Anoxygenic phototrophic Chloroflexota member uses a Type I reaction center.</title>
        <authorList>
            <person name="Tsuji J.M."/>
            <person name="Shaw N.A."/>
            <person name="Nagashima S."/>
            <person name="Venkiteswaran J."/>
            <person name="Schiff S.L."/>
            <person name="Hanada S."/>
            <person name="Tank M."/>
            <person name="Neufeld J.D."/>
        </authorList>
    </citation>
    <scope>NUCLEOTIDE SEQUENCE [LARGE SCALE GENOMIC DNA]</scope>
    <source>
        <strain evidence="2">L227-S17</strain>
    </source>
</reference>
<dbReference type="EMBL" id="CP128400">
    <property type="protein sequence ID" value="WJW68255.1"/>
    <property type="molecule type" value="Genomic_DNA"/>
</dbReference>
<evidence type="ECO:0000313" key="2">
    <source>
        <dbReference type="EMBL" id="NWJ48321.1"/>
    </source>
</evidence>
<feature type="transmembrane region" description="Helical" evidence="1">
    <location>
        <begin position="40"/>
        <end position="57"/>
    </location>
</feature>
<reference evidence="3" key="2">
    <citation type="journal article" date="2024" name="Nature">
        <title>Anoxygenic phototroph of the Chloroflexota uses a type I reaction centre.</title>
        <authorList>
            <person name="Tsuji J.M."/>
            <person name="Shaw N.A."/>
            <person name="Nagashima S."/>
            <person name="Venkiteswaran J.J."/>
            <person name="Schiff S.L."/>
            <person name="Watanabe T."/>
            <person name="Fukui M."/>
            <person name="Hanada S."/>
            <person name="Tank M."/>
            <person name="Neufeld J.D."/>
        </authorList>
    </citation>
    <scope>NUCLEOTIDE SEQUENCE</scope>
    <source>
        <strain evidence="3">L227-S17</strain>
    </source>
</reference>
<dbReference type="AlphaFoldDB" id="A0A8T7M8F6"/>
<accession>A0A8T7M8F6</accession>
<keyword evidence="1" id="KW-0812">Transmembrane</keyword>
<proteinExistence type="predicted"/>
<name>A0A8T7M8F6_9CHLR</name>
<evidence type="ECO:0000313" key="4">
    <source>
        <dbReference type="Proteomes" id="UP000521676"/>
    </source>
</evidence>
<sequence>MQKYVSSLSGFEPRLLIPPELLARDTSAIKPSTKLKHYDDLLDAIICAYVAYFYWYWGQEKCHMFGDLNHGYIVTPITPELRYKAIEFKSENS</sequence>
<keyword evidence="1" id="KW-1133">Transmembrane helix</keyword>
<evidence type="ECO:0000313" key="3">
    <source>
        <dbReference type="EMBL" id="WJW68255.1"/>
    </source>
</evidence>
<dbReference type="RefSeq" id="WP_341470159.1">
    <property type="nucleotide sequence ID" value="NZ_CP128400.1"/>
</dbReference>
<keyword evidence="5" id="KW-1185">Reference proteome</keyword>
<evidence type="ECO:0000256" key="1">
    <source>
        <dbReference type="SAM" id="Phobius"/>
    </source>
</evidence>
<dbReference type="Proteomes" id="UP001431572">
    <property type="component" value="Chromosome 2"/>
</dbReference>